<name>A0AA40K8F8_9PEZI</name>
<organism evidence="2 3">
    <name type="scientific">Schizothecium vesticola</name>
    <dbReference type="NCBI Taxonomy" id="314040"/>
    <lineage>
        <taxon>Eukaryota</taxon>
        <taxon>Fungi</taxon>
        <taxon>Dikarya</taxon>
        <taxon>Ascomycota</taxon>
        <taxon>Pezizomycotina</taxon>
        <taxon>Sordariomycetes</taxon>
        <taxon>Sordariomycetidae</taxon>
        <taxon>Sordariales</taxon>
        <taxon>Schizotheciaceae</taxon>
        <taxon>Schizothecium</taxon>
    </lineage>
</organism>
<sequence length="158" mass="17813">MEDLVKALDSFDKGAKKNLAASELLEMCKKLPELLEAMFRAEAAVKESLANIRDKAANVERKKELDELRGFGQSLEAVDGKVGGLEGIFDRKTREIAAVVRRFIGNVEGLWYRGEVDEEENATNKEAEGWRAQAQKYKPAALEVVTWRISRLRGSWED</sequence>
<dbReference type="AlphaFoldDB" id="A0AA40K8F8"/>
<comment type="caution">
    <text evidence="2">The sequence shown here is derived from an EMBL/GenBank/DDBJ whole genome shotgun (WGS) entry which is preliminary data.</text>
</comment>
<feature type="coiled-coil region" evidence="1">
    <location>
        <begin position="42"/>
        <end position="69"/>
    </location>
</feature>
<reference evidence="2" key="1">
    <citation type="submission" date="2023-06" db="EMBL/GenBank/DDBJ databases">
        <title>Genome-scale phylogeny and comparative genomics of the fungal order Sordariales.</title>
        <authorList>
            <consortium name="Lawrence Berkeley National Laboratory"/>
            <person name="Hensen N."/>
            <person name="Bonometti L."/>
            <person name="Westerberg I."/>
            <person name="Brannstrom I.O."/>
            <person name="Guillou S."/>
            <person name="Cros-Aarteil S."/>
            <person name="Calhoun S."/>
            <person name="Haridas S."/>
            <person name="Kuo A."/>
            <person name="Mondo S."/>
            <person name="Pangilinan J."/>
            <person name="Riley R."/>
            <person name="LaButti K."/>
            <person name="Andreopoulos B."/>
            <person name="Lipzen A."/>
            <person name="Chen C."/>
            <person name="Yanf M."/>
            <person name="Daum C."/>
            <person name="Ng V."/>
            <person name="Clum A."/>
            <person name="Steindorff A."/>
            <person name="Ohm R."/>
            <person name="Martin F."/>
            <person name="Silar P."/>
            <person name="Natvig D."/>
            <person name="Lalanne C."/>
            <person name="Gautier V."/>
            <person name="Ament-velasquez S.L."/>
            <person name="Kruys A."/>
            <person name="Hutchinson M.I."/>
            <person name="Powell A.J."/>
            <person name="Barry K."/>
            <person name="Miller A.N."/>
            <person name="Grigoriev I.V."/>
            <person name="Debuchy R."/>
            <person name="Gladieux P."/>
            <person name="Thoren M.H."/>
            <person name="Johannesson H."/>
        </authorList>
    </citation>
    <scope>NUCLEOTIDE SEQUENCE</scope>
    <source>
        <strain evidence="2">SMH3187-1</strain>
    </source>
</reference>
<keyword evidence="3" id="KW-1185">Reference proteome</keyword>
<protein>
    <submittedName>
        <fullName evidence="2">Uncharacterized protein</fullName>
    </submittedName>
</protein>
<evidence type="ECO:0000313" key="3">
    <source>
        <dbReference type="Proteomes" id="UP001172155"/>
    </source>
</evidence>
<dbReference type="EMBL" id="JAUKUD010000003">
    <property type="protein sequence ID" value="KAK0749863.1"/>
    <property type="molecule type" value="Genomic_DNA"/>
</dbReference>
<accession>A0AA40K8F8</accession>
<gene>
    <name evidence="2" type="ORF">B0T18DRAFT_389383</name>
</gene>
<proteinExistence type="predicted"/>
<keyword evidence="1" id="KW-0175">Coiled coil</keyword>
<dbReference type="Proteomes" id="UP001172155">
    <property type="component" value="Unassembled WGS sequence"/>
</dbReference>
<evidence type="ECO:0000256" key="1">
    <source>
        <dbReference type="SAM" id="Coils"/>
    </source>
</evidence>
<evidence type="ECO:0000313" key="2">
    <source>
        <dbReference type="EMBL" id="KAK0749863.1"/>
    </source>
</evidence>